<dbReference type="EMBL" id="HBFM01025246">
    <property type="protein sequence ID" value="CAD8782964.1"/>
    <property type="molecule type" value="Transcribed_RNA"/>
</dbReference>
<reference evidence="2" key="1">
    <citation type="submission" date="2021-01" db="EMBL/GenBank/DDBJ databases">
        <authorList>
            <person name="Corre E."/>
            <person name="Pelletier E."/>
            <person name="Niang G."/>
            <person name="Scheremetjew M."/>
            <person name="Finn R."/>
            <person name="Kale V."/>
            <person name="Holt S."/>
            <person name="Cochrane G."/>
            <person name="Meng A."/>
            <person name="Brown T."/>
            <person name="Cohen L."/>
        </authorList>
    </citation>
    <scope>NUCLEOTIDE SEQUENCE</scope>
    <source>
        <strain evidence="2">SAG 63-3</strain>
    </source>
</reference>
<accession>A0A7S0YM02</accession>
<gene>
    <name evidence="2" type="ORF">PPAR00522_LOCUS16338</name>
</gene>
<name>A0A7S0YM02_9CHLO</name>
<evidence type="ECO:0000256" key="1">
    <source>
        <dbReference type="SAM" id="MobiDB-lite"/>
    </source>
</evidence>
<protein>
    <submittedName>
        <fullName evidence="2">Uncharacterized protein</fullName>
    </submittedName>
</protein>
<sequence length="369" mass="41031">MHDLSIAQTAFTNSPSGAGNRLDKLLGLITQHDANVREQDLALLDLHRRFQILEQQNVQYLPIVSAFQGRNIVEEVDHIKSAIEAVARRLTSTYVQTTKAIKACTQNEEDIRFEVEKLKEQVVALQTAQDAFFSGADGTLEKFLARLVDDRLQSHVAAIIHERIQKTPDVVFQEQLTHLSKVTQELEQDNSRIKKHFAKQQKKFEVVDQVTSSLDSVMRSLRKDCDRHETTFRDLASSVSRSNNAVLECKQKLDDVGRSYSSLGDTVTARSKDLMALAESVGAMLAQMQPAPLPPPTTSTPGPNSYASFLAPSVRSSANTPSRPPPSPGIENWDYARAEYDRFLTGFRTRNAPLYSSSSVTGCGGKRLD</sequence>
<feature type="region of interest" description="Disordered" evidence="1">
    <location>
        <begin position="289"/>
        <end position="332"/>
    </location>
</feature>
<evidence type="ECO:0000313" key="2">
    <source>
        <dbReference type="EMBL" id="CAD8782964.1"/>
    </source>
</evidence>
<organism evidence="2">
    <name type="scientific">Polytomella parva</name>
    <dbReference type="NCBI Taxonomy" id="51329"/>
    <lineage>
        <taxon>Eukaryota</taxon>
        <taxon>Viridiplantae</taxon>
        <taxon>Chlorophyta</taxon>
        <taxon>core chlorophytes</taxon>
        <taxon>Chlorophyceae</taxon>
        <taxon>CS clade</taxon>
        <taxon>Chlamydomonadales</taxon>
        <taxon>Chlamydomonadaceae</taxon>
        <taxon>Polytomella</taxon>
    </lineage>
</organism>
<dbReference type="AlphaFoldDB" id="A0A7S0YM02"/>
<proteinExistence type="predicted"/>